<dbReference type="Proteomes" id="UP000664521">
    <property type="component" value="Unassembled WGS sequence"/>
</dbReference>
<comment type="caution">
    <text evidence="2">The sequence shown here is derived from an EMBL/GenBank/DDBJ whole genome shotgun (WGS) entry which is preliminary data.</text>
</comment>
<sequence>MKSIIKNSTTMERHPGPKATPSDGAFTAINSKPAHANTEQEQLPQENTLKRSRATLLGTSPFEELTSAPVLKPILSTPKLGADVSTPYFKPEYKSPYAMPGAQEPEPKVEGRNTGKKITRVSQACDMCHDRKTKASAAMHSVFC</sequence>
<accession>A0A8H3F1A7</accession>
<reference evidence="2" key="1">
    <citation type="submission" date="2021-03" db="EMBL/GenBank/DDBJ databases">
        <authorList>
            <person name="Tagirdzhanova G."/>
        </authorList>
    </citation>
    <scope>NUCLEOTIDE SEQUENCE</scope>
</reference>
<name>A0A8H3F1A7_9LECA</name>
<evidence type="ECO:0000313" key="2">
    <source>
        <dbReference type="EMBL" id="CAF9915194.1"/>
    </source>
</evidence>
<proteinExistence type="predicted"/>
<organism evidence="2 3">
    <name type="scientific">Heterodermia speciosa</name>
    <dbReference type="NCBI Taxonomy" id="116794"/>
    <lineage>
        <taxon>Eukaryota</taxon>
        <taxon>Fungi</taxon>
        <taxon>Dikarya</taxon>
        <taxon>Ascomycota</taxon>
        <taxon>Pezizomycotina</taxon>
        <taxon>Lecanoromycetes</taxon>
        <taxon>OSLEUM clade</taxon>
        <taxon>Lecanoromycetidae</taxon>
        <taxon>Caliciales</taxon>
        <taxon>Physciaceae</taxon>
        <taxon>Heterodermia</taxon>
    </lineage>
</organism>
<dbReference type="AlphaFoldDB" id="A0A8H3F1A7"/>
<protein>
    <submittedName>
        <fullName evidence="2">Uncharacterized protein</fullName>
    </submittedName>
</protein>
<evidence type="ECO:0000313" key="3">
    <source>
        <dbReference type="Proteomes" id="UP000664521"/>
    </source>
</evidence>
<feature type="compositionally biased region" description="Polar residues" evidence="1">
    <location>
        <begin position="1"/>
        <end position="10"/>
    </location>
</feature>
<feature type="region of interest" description="Disordered" evidence="1">
    <location>
        <begin position="1"/>
        <end position="76"/>
    </location>
</feature>
<dbReference type="EMBL" id="CAJPDS010000015">
    <property type="protein sequence ID" value="CAF9915194.1"/>
    <property type="molecule type" value="Genomic_DNA"/>
</dbReference>
<gene>
    <name evidence="2" type="ORF">HETSPECPRED_002327</name>
</gene>
<evidence type="ECO:0000256" key="1">
    <source>
        <dbReference type="SAM" id="MobiDB-lite"/>
    </source>
</evidence>
<feature type="compositionally biased region" description="Polar residues" evidence="1">
    <location>
        <begin position="37"/>
        <end position="47"/>
    </location>
</feature>
<keyword evidence="3" id="KW-1185">Reference proteome</keyword>